<feature type="compositionally biased region" description="Basic and acidic residues" evidence="3">
    <location>
        <begin position="277"/>
        <end position="289"/>
    </location>
</feature>
<feature type="region of interest" description="Disordered" evidence="3">
    <location>
        <begin position="1268"/>
        <end position="1318"/>
    </location>
</feature>
<dbReference type="Gene3D" id="1.25.40.410">
    <property type="match status" value="1"/>
</dbReference>
<dbReference type="InterPro" id="IPR035892">
    <property type="entry name" value="C2_domain_sf"/>
</dbReference>
<dbReference type="GO" id="GO:0007264">
    <property type="term" value="P:small GTPase-mediated signal transduction"/>
    <property type="evidence" value="ECO:0007669"/>
    <property type="project" value="InterPro"/>
</dbReference>
<dbReference type="InterPro" id="IPR021816">
    <property type="entry name" value="DOCK_C/D_N"/>
</dbReference>
<gene>
    <name evidence="7" type="ORF">ILUMI_02483</name>
</gene>
<dbReference type="SUPFAM" id="SSF50729">
    <property type="entry name" value="PH domain-like"/>
    <property type="match status" value="1"/>
</dbReference>
<evidence type="ECO:0000259" key="4">
    <source>
        <dbReference type="PROSITE" id="PS50003"/>
    </source>
</evidence>
<evidence type="ECO:0000313" key="7">
    <source>
        <dbReference type="EMBL" id="KAF2903688.1"/>
    </source>
</evidence>
<feature type="compositionally biased region" description="Polar residues" evidence="3">
    <location>
        <begin position="1304"/>
        <end position="1317"/>
    </location>
</feature>
<dbReference type="InterPro" id="IPR043161">
    <property type="entry name" value="DOCK_C_lobe_A"/>
</dbReference>
<dbReference type="PROSITE" id="PS51650">
    <property type="entry name" value="C2_DOCK"/>
    <property type="match status" value="1"/>
</dbReference>
<evidence type="ECO:0000313" key="8">
    <source>
        <dbReference type="Proteomes" id="UP000801492"/>
    </source>
</evidence>
<comment type="similarity">
    <text evidence="2">Belongs to the DOCK family.</text>
</comment>
<dbReference type="InterPro" id="IPR037809">
    <property type="entry name" value="C2_Dock-D"/>
</dbReference>
<dbReference type="Pfam" id="PF00169">
    <property type="entry name" value="PH"/>
    <property type="match status" value="1"/>
</dbReference>
<dbReference type="Gene3D" id="2.30.29.30">
    <property type="entry name" value="Pleckstrin-homology domain (PH domain)/Phosphotyrosine-binding domain (PTB)"/>
    <property type="match status" value="1"/>
</dbReference>
<keyword evidence="1" id="KW-0344">Guanine-nucleotide releasing factor</keyword>
<dbReference type="InterPro" id="IPR026791">
    <property type="entry name" value="DOCK"/>
</dbReference>
<name>A0A8K0GN46_IGNLU</name>
<feature type="compositionally biased region" description="Basic and acidic residues" evidence="3">
    <location>
        <begin position="1286"/>
        <end position="1302"/>
    </location>
</feature>
<dbReference type="PANTHER" id="PTHR23317">
    <property type="entry name" value="DEDICATOR OF CYTOKINESIS DOCK"/>
    <property type="match status" value="1"/>
</dbReference>
<protein>
    <recommendedName>
        <fullName evidence="9">Dedicator of cytokinesis protein 9</fullName>
    </recommendedName>
</protein>
<evidence type="ECO:0000256" key="2">
    <source>
        <dbReference type="PROSITE-ProRule" id="PRU00983"/>
    </source>
</evidence>
<proteinExistence type="inferred from homology"/>
<feature type="region of interest" description="Disordered" evidence="3">
    <location>
        <begin position="277"/>
        <end position="297"/>
    </location>
</feature>
<feature type="domain" description="DOCKER" evidence="6">
    <location>
        <begin position="1661"/>
        <end position="2089"/>
    </location>
</feature>
<dbReference type="EMBL" id="VTPC01000956">
    <property type="protein sequence ID" value="KAF2903688.1"/>
    <property type="molecule type" value="Genomic_DNA"/>
</dbReference>
<dbReference type="Pfam" id="PF20421">
    <property type="entry name" value="DHR-2_Lobe_C"/>
    <property type="match status" value="1"/>
</dbReference>
<feature type="domain" description="PH" evidence="4">
    <location>
        <begin position="160"/>
        <end position="271"/>
    </location>
</feature>
<dbReference type="OrthoDB" id="47328at2759"/>
<dbReference type="InterPro" id="IPR046770">
    <property type="entry name" value="DOCKER_Lobe_B"/>
</dbReference>
<dbReference type="Pfam" id="PF14429">
    <property type="entry name" value="DOCK-C2"/>
    <property type="match status" value="1"/>
</dbReference>
<dbReference type="CDD" id="cd08697">
    <property type="entry name" value="C2_Dock-D"/>
    <property type="match status" value="1"/>
</dbReference>
<evidence type="ECO:0000259" key="6">
    <source>
        <dbReference type="PROSITE" id="PS51651"/>
    </source>
</evidence>
<sequence length="2118" mass="243270">MSERKFIRNVGKPGTAAQLRETVSQVVKESTVQNKPQLVEPLDFENFILKNKTFLQNDPQRELLIYPPDDISQIVLPRRYRTTTQIIPPKTETEDCNLFTKQCINTYSSNWNLVHYKYSAYSNSYAELPKLSVDSNMKEEVYEIDIDTDAFEDLKIRIDGITKEGYLLKGPEIGNDRMFSNIGSKSFKRRYCYLRQEVDGTYILELFKDERKGEAKTTIVMDFCTDVVKNLKRGRFCFELRMTTGHKSYVLAADSENEFKDWLTKLSSVLQQNKLQEEKRAASLERDRSTPPPSPQIQAYGTLKGLEQSMNPQLIKYARETDMSIAHSRRENRYKLFKLYPLISANLQNSASASNQIEPYKEIFGQRILIKCESIHFKLQVPIDEKETLCQVEPYHTSLCLFDAKNGRKLTENFHFDINSPTIRSLMPNIPNGLNHRDAKNSSTETKNISSYHTTTDVPTNIPQEWIMYPKQAILSVTNPHSDIYMVIRIEKILQGGIGQTSEPYLRATKDTKLGIKVQKSVAACCQRLGNYRMPFAWAAKPLFKLYSSELDTYPEFPTIFRQEGNKLTDEELLKLLTEFRKPDKMSKLTVIPGSLKIKMTSLTDLPDNSLTTSLSPLKQFPVPPTNEPTIELTEFEGLSERDVHPYTTFTNHLYVYPQCLSFDTQKVFTRARNIACIVELRDSDSEGAKGIPCIYGRPGQKALVSQVSCAVLHHNTIPMWYEEIKLRLPINLHPSHHLLFTFYHISCDISKKRDNGVESCVGYAWIPLLNKGKLCVDVQSAPVAAHLPSGYLSIHPFGLGKGNAGPEITWIDSQRPLFTVGFNLVSTVNTRDQHLFNLFCHAERLLDPKPSVQPSESETCKIIKALHAIHLTTLITFLPTLLNQLLTLLVLTTSDEIGLNIIRVLINLVNMIYDAGRKEILQAYVKYVFVQPDSKKCQTTVHEEMSKHLPTILHPNNTDFLVVNKFMHHSNFFFDVMIKGMAQHLLTTGRIKMHRNERFPLEYLQRIEAMLQVLTPYIFSKYKDMPVETQELNKSLAHFLKKCLSLMDRGFVFKLINQYMDKFNPGDPRILQDFKFTFLEIICTHEHYIAFNLPIQHTRISPKSRAPDYLQEYCLSQDFCKHHFIVALLLLEVKTSLNEVTHIRKMALNTLRDLMAKHEMDDRYENKGQMNRIALIYIPWLSIVLENLNRLDVNEKLDDPLASSIVNRISSSSSYLFGKSSVTSDTPRSYRFTLHIDKDSPMHLRNSAFFDAIAGQSVINGNSSMSLESDMSGDAHSTASQETTIIREPRDESIKTDHAQKNGEVNTHQRGVSMTSPHLHRYDKLQPSEVKDVLLCFLFIVKYVGEDQLISWWQQCSDGDIVNFFTVLEMCLYCFKYVGKRNVVVIKTPVMDHVKVKPPRAHTLPARMNPPDFNHENTGTLVTYTTINRENLVNSENEVNRQQQAILEQHMASEVGLVVLDCLGLYCIHFRNNMLTSEGDNTIMKKVFDIYLSFIQIGQSETLYKHVFAAIRAFINNYSIVLFKGNALLCGRLCYELLRCCNSRLASVRQESCAILYLLMRSNFEFTGRKGLTRVHLQVIISVSQMLGNIIGLNNARFQESLSLINSYANSDKAMKGTGFPGEVKDLTKRIRTVLMATAQMREHHHDPEMLVDLQHSLANSYASTPELRHTWLETMTRHHVRDGNFSEAACCQLHIAALMAEYLKLKKIQDWGAEAFYKISSNISRDERGLKLDAGVQDVQYTEFLLLEQLETCVEYIEKAERYEVLGELYKLIIPVYEKKRNYELLKQCYQNLAQNYSKVVEVNKTGKRLLGRFYRIGFYGQAYFEEDSGVEYIYKEPKVTSLSEISERLHKQYVEKFGQDVVKMIQDSVPIDASELDPKFAYIQVTHVTPYFEKSDLEERQTEFELNHDICCFMFETPFTKDGKTRGNPEEQWKRRTILTTQYSFPYVKKRIQVVSKRTAELSPIEVAIDEMQTRVSELEDVVFTNPTDVKKLQLLLQGSVCVQVNAGPLAYATVFLDPTLSNMYTEDKVEELKDIYREFVKICYSALQINSKLIASDQQEYQEVLRQNYKKLCSSLSTLFGESLWPHEETGSFKRNSMALFSAISGASHSSSIA</sequence>
<dbReference type="InterPro" id="IPR027007">
    <property type="entry name" value="C2_DOCK-type_domain"/>
</dbReference>
<dbReference type="InterPro" id="IPR046769">
    <property type="entry name" value="DOCKER_Lobe_A"/>
</dbReference>
<dbReference type="Proteomes" id="UP000801492">
    <property type="component" value="Unassembled WGS sequence"/>
</dbReference>
<evidence type="ECO:0000256" key="3">
    <source>
        <dbReference type="SAM" id="MobiDB-lite"/>
    </source>
</evidence>
<dbReference type="PANTHER" id="PTHR23317:SF26">
    <property type="entry name" value="ZIZIMIN, ISOFORM K"/>
    <property type="match status" value="1"/>
</dbReference>
<dbReference type="InterPro" id="IPR046773">
    <property type="entry name" value="DOCKER_Lobe_C"/>
</dbReference>
<accession>A0A8K0GN46</accession>
<comment type="caution">
    <text evidence="7">The sequence shown here is derived from an EMBL/GenBank/DDBJ whole genome shotgun (WGS) entry which is preliminary data.</text>
</comment>
<feature type="domain" description="C2 DOCK-type" evidence="5">
    <location>
        <begin position="651"/>
        <end position="826"/>
    </location>
</feature>
<dbReference type="Gene3D" id="2.60.40.150">
    <property type="entry name" value="C2 domain"/>
    <property type="match status" value="1"/>
</dbReference>
<dbReference type="InterPro" id="IPR043162">
    <property type="entry name" value="DOCK_C_lobe_C"/>
</dbReference>
<dbReference type="Gene3D" id="1.20.58.740">
    <property type="match status" value="1"/>
</dbReference>
<dbReference type="CDD" id="cd11694">
    <property type="entry name" value="DHR2_DOCK_D"/>
    <property type="match status" value="1"/>
</dbReference>
<reference evidence="7" key="1">
    <citation type="submission" date="2019-08" db="EMBL/GenBank/DDBJ databases">
        <title>The genome of the North American firefly Photinus pyralis.</title>
        <authorList>
            <consortium name="Photinus pyralis genome working group"/>
            <person name="Fallon T.R."/>
            <person name="Sander Lower S.E."/>
            <person name="Weng J.-K."/>
        </authorList>
    </citation>
    <scope>NUCLEOTIDE SEQUENCE</scope>
    <source>
        <strain evidence="7">TRF0915ILg1</strain>
        <tissue evidence="7">Whole body</tissue>
    </source>
</reference>
<evidence type="ECO:0008006" key="9">
    <source>
        <dbReference type="Google" id="ProtNLM"/>
    </source>
</evidence>
<evidence type="ECO:0000259" key="5">
    <source>
        <dbReference type="PROSITE" id="PS51650"/>
    </source>
</evidence>
<dbReference type="Pfam" id="PF06920">
    <property type="entry name" value="DHR-2_Lobe_A"/>
    <property type="match status" value="1"/>
</dbReference>
<keyword evidence="8" id="KW-1185">Reference proteome</keyword>
<dbReference type="InterPro" id="IPR001849">
    <property type="entry name" value="PH_domain"/>
</dbReference>
<feature type="compositionally biased region" description="Polar residues" evidence="3">
    <location>
        <begin position="1268"/>
        <end position="1285"/>
    </location>
</feature>
<dbReference type="InterPro" id="IPR011993">
    <property type="entry name" value="PH-like_dom_sf"/>
</dbReference>
<dbReference type="PROSITE" id="PS50003">
    <property type="entry name" value="PH_DOMAIN"/>
    <property type="match status" value="1"/>
</dbReference>
<dbReference type="PROSITE" id="PS51651">
    <property type="entry name" value="DOCKER"/>
    <property type="match status" value="1"/>
</dbReference>
<organism evidence="7 8">
    <name type="scientific">Ignelater luminosus</name>
    <name type="common">Cucubano</name>
    <name type="synonym">Pyrophorus luminosus</name>
    <dbReference type="NCBI Taxonomy" id="2038154"/>
    <lineage>
        <taxon>Eukaryota</taxon>
        <taxon>Metazoa</taxon>
        <taxon>Ecdysozoa</taxon>
        <taxon>Arthropoda</taxon>
        <taxon>Hexapoda</taxon>
        <taxon>Insecta</taxon>
        <taxon>Pterygota</taxon>
        <taxon>Neoptera</taxon>
        <taxon>Endopterygota</taxon>
        <taxon>Coleoptera</taxon>
        <taxon>Polyphaga</taxon>
        <taxon>Elateriformia</taxon>
        <taxon>Elateroidea</taxon>
        <taxon>Elateridae</taxon>
        <taxon>Agrypninae</taxon>
        <taxon>Pyrophorini</taxon>
        <taxon>Ignelater</taxon>
    </lineage>
</organism>
<dbReference type="Pfam" id="PF20422">
    <property type="entry name" value="DHR-2_Lobe_B"/>
    <property type="match status" value="1"/>
</dbReference>
<dbReference type="Pfam" id="PF11878">
    <property type="entry name" value="DOCK_C-D_N"/>
    <property type="match status" value="1"/>
</dbReference>
<dbReference type="GO" id="GO:0005085">
    <property type="term" value="F:guanyl-nucleotide exchange factor activity"/>
    <property type="evidence" value="ECO:0007669"/>
    <property type="project" value="UniProtKB-KW"/>
</dbReference>
<dbReference type="CDD" id="cd13267">
    <property type="entry name" value="PH_DOCK-D"/>
    <property type="match status" value="1"/>
</dbReference>
<dbReference type="InterPro" id="IPR027357">
    <property type="entry name" value="DOCKER_dom"/>
</dbReference>
<evidence type="ECO:0000256" key="1">
    <source>
        <dbReference type="ARBA" id="ARBA00022658"/>
    </source>
</evidence>
<dbReference type="SMART" id="SM00233">
    <property type="entry name" value="PH"/>
    <property type="match status" value="1"/>
</dbReference>